<dbReference type="EMBL" id="CP012508">
    <property type="protein sequence ID" value="ALB21815.1"/>
    <property type="molecule type" value="Genomic_DNA"/>
</dbReference>
<keyword evidence="1" id="KW-0732">Signal</keyword>
<dbReference type="InterPro" id="IPR006597">
    <property type="entry name" value="Sel1-like"/>
</dbReference>
<organism evidence="2 3">
    <name type="scientific">Piscirickettsia salmonis</name>
    <dbReference type="NCBI Taxonomy" id="1238"/>
    <lineage>
        <taxon>Bacteria</taxon>
        <taxon>Pseudomonadati</taxon>
        <taxon>Pseudomonadota</taxon>
        <taxon>Gammaproteobacteria</taxon>
        <taxon>Thiotrichales</taxon>
        <taxon>Piscirickettsiaceae</taxon>
        <taxon>Piscirickettsia</taxon>
    </lineage>
</organism>
<sequence>MIKKTRFFFEKSAAPRGFNSLLRLTVLLLIIALSAPGFAADFATANHEFQAGQFKQAFEDSIPFAQAGNLQACLEVGFMYEFGKGAKQDAKAAAQWYLSAVRPNTFNARALERGWAYYKGTGVTQSDTKAAEWFRMAAELSQGRY</sequence>
<dbReference type="SMART" id="SM00671">
    <property type="entry name" value="SEL1"/>
    <property type="match status" value="2"/>
</dbReference>
<evidence type="ECO:0000313" key="2">
    <source>
        <dbReference type="EMBL" id="ALB21815.1"/>
    </source>
</evidence>
<evidence type="ECO:0000256" key="1">
    <source>
        <dbReference type="SAM" id="SignalP"/>
    </source>
</evidence>
<feature type="signal peptide" evidence="1">
    <location>
        <begin position="1"/>
        <end position="39"/>
    </location>
</feature>
<gene>
    <name evidence="2" type="ORF">KU39_631</name>
</gene>
<dbReference type="Gene3D" id="1.25.40.10">
    <property type="entry name" value="Tetratricopeptide repeat domain"/>
    <property type="match status" value="1"/>
</dbReference>
<proteinExistence type="predicted"/>
<name>A0AAC8VG04_PISSA</name>
<dbReference type="SUPFAM" id="SSF81901">
    <property type="entry name" value="HCP-like"/>
    <property type="match status" value="1"/>
</dbReference>
<reference evidence="2 3" key="1">
    <citation type="journal article" date="2014" name="Genome Announc.">
        <title>Comparative Genome Analysis of Two Isolates of the Fish Pathogen Piscirickettsia salmonis from Different Hosts Reveals Major Differences in Virulence-Associated Secretion Systems.</title>
        <authorList>
            <person name="Bohle H."/>
            <person name="Henriquez P."/>
            <person name="Grothusen H."/>
            <person name="Navas E."/>
            <person name="Sandoval A."/>
            <person name="Bustamante F."/>
            <person name="Bustos P."/>
            <person name="Mancilla M."/>
        </authorList>
    </citation>
    <scope>NUCLEOTIDE SEQUENCE [LARGE SCALE GENOMIC DNA]</scope>
    <source>
        <strain evidence="3">B1-32597</strain>
    </source>
</reference>
<dbReference type="Proteomes" id="UP000029558">
    <property type="component" value="Chromosome"/>
</dbReference>
<dbReference type="InterPro" id="IPR011990">
    <property type="entry name" value="TPR-like_helical_dom_sf"/>
</dbReference>
<evidence type="ECO:0000313" key="3">
    <source>
        <dbReference type="Proteomes" id="UP000029558"/>
    </source>
</evidence>
<dbReference type="AlphaFoldDB" id="A0AAC8VG04"/>
<dbReference type="Pfam" id="PF08238">
    <property type="entry name" value="Sel1"/>
    <property type="match status" value="2"/>
</dbReference>
<protein>
    <submittedName>
        <fullName evidence="2">Sel1 repeat family protein</fullName>
    </submittedName>
</protein>
<accession>A0AAC8VG04</accession>
<dbReference type="RefSeq" id="WP_230382412.1">
    <property type="nucleotide sequence ID" value="NZ_CP012508.1"/>
</dbReference>
<feature type="chain" id="PRO_5042293484" evidence="1">
    <location>
        <begin position="40"/>
        <end position="145"/>
    </location>
</feature>